<organism evidence="4 5">
    <name type="scientific">Candidatus Berkelbacteria bacterium CG10_big_fil_rev_8_21_14_0_10_43_14</name>
    <dbReference type="NCBI Taxonomy" id="1974515"/>
    <lineage>
        <taxon>Bacteria</taxon>
        <taxon>Candidatus Berkelbacteria</taxon>
    </lineage>
</organism>
<dbReference type="SMART" id="SM01027">
    <property type="entry name" value="Beta-Casp"/>
    <property type="match status" value="1"/>
</dbReference>
<evidence type="ECO:0000313" key="5">
    <source>
        <dbReference type="Proteomes" id="UP000231162"/>
    </source>
</evidence>
<evidence type="ECO:0000256" key="1">
    <source>
        <dbReference type="ARBA" id="ARBA00022801"/>
    </source>
</evidence>
<dbReference type="InterPro" id="IPR050698">
    <property type="entry name" value="MBL"/>
</dbReference>
<feature type="domain" description="Metallo-beta-lactamase" evidence="2">
    <location>
        <begin position="13"/>
        <end position="236"/>
    </location>
</feature>
<dbReference type="Gene3D" id="3.40.50.10890">
    <property type="match status" value="1"/>
</dbReference>
<evidence type="ECO:0000313" key="4">
    <source>
        <dbReference type="EMBL" id="PIS06657.1"/>
    </source>
</evidence>
<dbReference type="SMART" id="SM00849">
    <property type="entry name" value="Lactamase_B"/>
    <property type="match status" value="1"/>
</dbReference>
<evidence type="ECO:0008006" key="6">
    <source>
        <dbReference type="Google" id="ProtNLM"/>
    </source>
</evidence>
<dbReference type="InterPro" id="IPR001279">
    <property type="entry name" value="Metallo-B-lactamas"/>
</dbReference>
<reference evidence="5" key="1">
    <citation type="submission" date="2017-09" db="EMBL/GenBank/DDBJ databases">
        <title>Depth-based differentiation of microbial function through sediment-hosted aquifers and enrichment of novel symbionts in the deep terrestrial subsurface.</title>
        <authorList>
            <person name="Probst A.J."/>
            <person name="Ladd B."/>
            <person name="Jarett J.K."/>
            <person name="Geller-Mcgrath D.E."/>
            <person name="Sieber C.M.K."/>
            <person name="Emerson J.B."/>
            <person name="Anantharaman K."/>
            <person name="Thomas B.C."/>
            <person name="Malmstrom R."/>
            <person name="Stieglmeier M."/>
            <person name="Klingl A."/>
            <person name="Woyke T."/>
            <person name="Ryan C.M."/>
            <person name="Banfield J.F."/>
        </authorList>
    </citation>
    <scope>NUCLEOTIDE SEQUENCE [LARGE SCALE GENOMIC DNA]</scope>
</reference>
<comment type="caution">
    <text evidence="4">The sequence shown here is derived from an EMBL/GenBank/DDBJ whole genome shotgun (WGS) entry which is preliminary data.</text>
</comment>
<feature type="domain" description="Beta-Casp" evidence="3">
    <location>
        <begin position="241"/>
        <end position="365"/>
    </location>
</feature>
<dbReference type="Pfam" id="PF10996">
    <property type="entry name" value="Beta-Casp"/>
    <property type="match status" value="1"/>
</dbReference>
<dbReference type="Proteomes" id="UP000231162">
    <property type="component" value="Unassembled WGS sequence"/>
</dbReference>
<dbReference type="CDD" id="cd16295">
    <property type="entry name" value="TTHA0252-CPSF-like_MBL-fold"/>
    <property type="match status" value="1"/>
</dbReference>
<evidence type="ECO:0000259" key="3">
    <source>
        <dbReference type="SMART" id="SM01027"/>
    </source>
</evidence>
<dbReference type="Pfam" id="PF07521">
    <property type="entry name" value="RMMBL"/>
    <property type="match status" value="1"/>
</dbReference>
<dbReference type="EMBL" id="PEZX01000043">
    <property type="protein sequence ID" value="PIS06657.1"/>
    <property type="molecule type" value="Genomic_DNA"/>
</dbReference>
<evidence type="ECO:0000259" key="2">
    <source>
        <dbReference type="SMART" id="SM00849"/>
    </source>
</evidence>
<protein>
    <recommendedName>
        <fullName evidence="6">MBL fold hydrolase</fullName>
    </recommendedName>
</protein>
<dbReference type="PANTHER" id="PTHR11203">
    <property type="entry name" value="CLEAVAGE AND POLYADENYLATION SPECIFICITY FACTOR FAMILY MEMBER"/>
    <property type="match status" value="1"/>
</dbReference>
<dbReference type="InterPro" id="IPR036866">
    <property type="entry name" value="RibonucZ/Hydroxyglut_hydro"/>
</dbReference>
<dbReference type="SUPFAM" id="SSF56281">
    <property type="entry name" value="Metallo-hydrolase/oxidoreductase"/>
    <property type="match status" value="1"/>
</dbReference>
<dbReference type="InterPro" id="IPR022712">
    <property type="entry name" value="Beta_Casp"/>
</dbReference>
<dbReference type="Gene3D" id="3.60.15.10">
    <property type="entry name" value="Ribonuclease Z/Hydroxyacylglutathione hydrolase-like"/>
    <property type="match status" value="1"/>
</dbReference>
<sequence>MQIKFLGATRHVTGSNYLITLDNGDQYLVDCGMFQGSHVLEDMNAQPFSYDPADIKTLLITHAHLDHTGRIPKLIKEGFTGEIVATHATRDLTQIVLEDTVRLMDEEAERENTVPLYDASDVAGIFNLDWHFVEYDREVTIGTGVTARYWDAGHILGSASIQIRADGQTVTFSGDIGNPPAPLIDKPHPVDATDILVIESTYGGRIHEPPEKRVTQLHDAIVDTLSRGGTLMIPTFAIERAQELIYEINGLIASHHIPNIPVYLDSPMAIKATRVFKHYAVLYNRTDKQRALHEDILTFPGLTLTQTVQASKQINTVKGPKIIMAGAGMMHGGRILHHAIRYLPDDRSMLLIVGYQVEGSIGRRLLDGEKSVKIHGDIVSVHARVKAIGAYSAHADQPGLLHYIDSIAGKPNTIYITHGEYDQQQILAGKITDQFGISTVIPAFGEMFDNKKPASY</sequence>
<dbReference type="GO" id="GO:0016787">
    <property type="term" value="F:hydrolase activity"/>
    <property type="evidence" value="ECO:0007669"/>
    <property type="project" value="UniProtKB-KW"/>
</dbReference>
<dbReference type="AlphaFoldDB" id="A0A2M6R833"/>
<dbReference type="InterPro" id="IPR011108">
    <property type="entry name" value="RMMBL"/>
</dbReference>
<keyword evidence="1" id="KW-0378">Hydrolase</keyword>
<dbReference type="Pfam" id="PF00753">
    <property type="entry name" value="Lactamase_B"/>
    <property type="match status" value="1"/>
</dbReference>
<dbReference type="PANTHER" id="PTHR11203:SF37">
    <property type="entry name" value="INTEGRATOR COMPLEX SUBUNIT 11"/>
    <property type="match status" value="1"/>
</dbReference>
<proteinExistence type="predicted"/>
<gene>
    <name evidence="4" type="ORF">COT79_03415</name>
</gene>
<dbReference type="GO" id="GO:0004521">
    <property type="term" value="F:RNA endonuclease activity"/>
    <property type="evidence" value="ECO:0007669"/>
    <property type="project" value="TreeGrafter"/>
</dbReference>
<accession>A0A2M6R833</accession>
<name>A0A2M6R833_9BACT</name>